<gene>
    <name evidence="9" type="ORF">MNBD_GAMMA02-1282</name>
</gene>
<dbReference type="EC" id="2.7.6.3" evidence="2"/>
<evidence type="ECO:0000256" key="4">
    <source>
        <dbReference type="ARBA" id="ARBA00022741"/>
    </source>
</evidence>
<dbReference type="NCBIfam" id="TIGR01498">
    <property type="entry name" value="folK"/>
    <property type="match status" value="1"/>
</dbReference>
<dbReference type="GO" id="GO:0003848">
    <property type="term" value="F:2-amino-4-hydroxy-6-hydroxymethyldihydropteridine diphosphokinase activity"/>
    <property type="evidence" value="ECO:0007669"/>
    <property type="project" value="UniProtKB-EC"/>
</dbReference>
<keyword evidence="5" id="KW-0418">Kinase</keyword>
<organism evidence="9">
    <name type="scientific">hydrothermal vent metagenome</name>
    <dbReference type="NCBI Taxonomy" id="652676"/>
    <lineage>
        <taxon>unclassified sequences</taxon>
        <taxon>metagenomes</taxon>
        <taxon>ecological metagenomes</taxon>
    </lineage>
</organism>
<evidence type="ECO:0000256" key="2">
    <source>
        <dbReference type="ARBA" id="ARBA00013253"/>
    </source>
</evidence>
<dbReference type="InterPro" id="IPR000550">
    <property type="entry name" value="Hppk"/>
</dbReference>
<evidence type="ECO:0000256" key="5">
    <source>
        <dbReference type="ARBA" id="ARBA00022777"/>
    </source>
</evidence>
<keyword evidence="4" id="KW-0547">Nucleotide-binding</keyword>
<name>A0A3B0VWW6_9ZZZZ</name>
<dbReference type="SUPFAM" id="SSF55083">
    <property type="entry name" value="6-hydroxymethyl-7,8-dihydropterin pyrophosphokinase, HPPK"/>
    <property type="match status" value="1"/>
</dbReference>
<dbReference type="Gene3D" id="3.30.70.560">
    <property type="entry name" value="7,8-Dihydro-6-hydroxymethylpterin-pyrophosphokinase HPPK"/>
    <property type="match status" value="1"/>
</dbReference>
<evidence type="ECO:0000313" key="9">
    <source>
        <dbReference type="EMBL" id="VAW48148.1"/>
    </source>
</evidence>
<evidence type="ECO:0000256" key="1">
    <source>
        <dbReference type="ARBA" id="ARBA00005051"/>
    </source>
</evidence>
<keyword evidence="3" id="KW-0808">Transferase</keyword>
<keyword evidence="7" id="KW-0289">Folate biosynthesis</keyword>
<reference evidence="9" key="1">
    <citation type="submission" date="2018-06" db="EMBL/GenBank/DDBJ databases">
        <authorList>
            <person name="Zhirakovskaya E."/>
        </authorList>
    </citation>
    <scope>NUCLEOTIDE SEQUENCE</scope>
</reference>
<dbReference type="Pfam" id="PF01288">
    <property type="entry name" value="HPPK"/>
    <property type="match status" value="1"/>
</dbReference>
<proteinExistence type="predicted"/>
<accession>A0A3B0VWW6</accession>
<dbReference type="GO" id="GO:0016301">
    <property type="term" value="F:kinase activity"/>
    <property type="evidence" value="ECO:0007669"/>
    <property type="project" value="UniProtKB-KW"/>
</dbReference>
<dbReference type="EMBL" id="UOFA01000389">
    <property type="protein sequence ID" value="VAW48148.1"/>
    <property type="molecule type" value="Genomic_DNA"/>
</dbReference>
<dbReference type="GO" id="GO:0005524">
    <property type="term" value="F:ATP binding"/>
    <property type="evidence" value="ECO:0007669"/>
    <property type="project" value="UniProtKB-KW"/>
</dbReference>
<dbReference type="GO" id="GO:0046654">
    <property type="term" value="P:tetrahydrofolate biosynthetic process"/>
    <property type="evidence" value="ECO:0007669"/>
    <property type="project" value="UniProtKB-UniPathway"/>
</dbReference>
<dbReference type="UniPathway" id="UPA00077">
    <property type="reaction ID" value="UER00155"/>
</dbReference>
<dbReference type="AlphaFoldDB" id="A0A3B0VWW6"/>
<evidence type="ECO:0000256" key="7">
    <source>
        <dbReference type="ARBA" id="ARBA00022909"/>
    </source>
</evidence>
<dbReference type="PANTHER" id="PTHR43071">
    <property type="entry name" value="2-AMINO-4-HYDROXY-6-HYDROXYMETHYLDIHYDROPTERIDINE PYROPHOSPHOKINASE"/>
    <property type="match status" value="1"/>
</dbReference>
<dbReference type="PANTHER" id="PTHR43071:SF1">
    <property type="entry name" value="2-AMINO-4-HYDROXY-6-HYDROXYMETHYLDIHYDROPTERIDINE PYROPHOSPHOKINASE"/>
    <property type="match status" value="1"/>
</dbReference>
<evidence type="ECO:0000259" key="8">
    <source>
        <dbReference type="Pfam" id="PF01288"/>
    </source>
</evidence>
<dbReference type="GO" id="GO:0046656">
    <property type="term" value="P:folic acid biosynthetic process"/>
    <property type="evidence" value="ECO:0007669"/>
    <property type="project" value="UniProtKB-KW"/>
</dbReference>
<sequence length="150" mass="17901">MHISKLAETQYIQSASWFQSKAWGVTEQNNFINTVIEIRTSLTPLALLKAIKVIEYRLMQRQANKKWHTRKIDIDILLYGRQRLHRKQLIIPHPLIAERSFVTEPLLQLKPYLPVYLRQKLRFRQKMHPINSELKLIQPQNPKQLARQQT</sequence>
<keyword evidence="6" id="KW-0067">ATP-binding</keyword>
<protein>
    <recommendedName>
        <fullName evidence="2">2-amino-4-hydroxy-6-hydroxymethyldihydropteridine diphosphokinase</fullName>
        <ecNumber evidence="2">2.7.6.3</ecNumber>
    </recommendedName>
</protein>
<comment type="pathway">
    <text evidence="1">Cofactor biosynthesis; tetrahydrofolate biosynthesis; 2-amino-4-hydroxy-6-hydroxymethyl-7,8-dihydropteridine diphosphate from 7,8-dihydroneopterin triphosphate: step 4/4.</text>
</comment>
<feature type="domain" description="7,8-dihydro-6-hydroxymethylpterin-pyrophosphokinase" evidence="8">
    <location>
        <begin position="4"/>
        <end position="111"/>
    </location>
</feature>
<dbReference type="CDD" id="cd00483">
    <property type="entry name" value="HPPK"/>
    <property type="match status" value="1"/>
</dbReference>
<evidence type="ECO:0000256" key="6">
    <source>
        <dbReference type="ARBA" id="ARBA00022840"/>
    </source>
</evidence>
<dbReference type="InterPro" id="IPR035907">
    <property type="entry name" value="Hppk_sf"/>
</dbReference>
<evidence type="ECO:0000256" key="3">
    <source>
        <dbReference type="ARBA" id="ARBA00022679"/>
    </source>
</evidence>